<proteinExistence type="predicted"/>
<dbReference type="InterPro" id="IPR046342">
    <property type="entry name" value="CBS_dom_sf"/>
</dbReference>
<evidence type="ECO:0000259" key="3">
    <source>
        <dbReference type="PROSITE" id="PS51371"/>
    </source>
</evidence>
<protein>
    <submittedName>
        <fullName evidence="4">CBS domain-containing protein</fullName>
    </submittedName>
</protein>
<dbReference type="SUPFAM" id="SSF54631">
    <property type="entry name" value="CBS-domain pair"/>
    <property type="match status" value="1"/>
</dbReference>
<dbReference type="Pfam" id="PF00571">
    <property type="entry name" value="CBS"/>
    <property type="match status" value="2"/>
</dbReference>
<comment type="caution">
    <text evidence="4">The sequence shown here is derived from an EMBL/GenBank/DDBJ whole genome shotgun (WGS) entry which is preliminary data.</text>
</comment>
<name>A0ABW4SM94_9ACTN</name>
<dbReference type="EMBL" id="JBHUFV010000003">
    <property type="protein sequence ID" value="MFD1930279.1"/>
    <property type="molecule type" value="Genomic_DNA"/>
</dbReference>
<dbReference type="Gene3D" id="3.10.580.10">
    <property type="entry name" value="CBS-domain"/>
    <property type="match status" value="1"/>
</dbReference>
<feature type="domain" description="CBS" evidence="3">
    <location>
        <begin position="91"/>
        <end position="148"/>
    </location>
</feature>
<feature type="domain" description="CBS" evidence="3">
    <location>
        <begin position="9"/>
        <end position="67"/>
    </location>
</feature>
<evidence type="ECO:0000313" key="5">
    <source>
        <dbReference type="Proteomes" id="UP001597368"/>
    </source>
</evidence>
<evidence type="ECO:0000256" key="2">
    <source>
        <dbReference type="PROSITE-ProRule" id="PRU00703"/>
    </source>
</evidence>
<dbReference type="InterPro" id="IPR051257">
    <property type="entry name" value="Diverse_CBS-Domain"/>
</dbReference>
<dbReference type="Proteomes" id="UP001597368">
    <property type="component" value="Unassembled WGS sequence"/>
</dbReference>
<dbReference type="SMART" id="SM00116">
    <property type="entry name" value="CBS"/>
    <property type="match status" value="2"/>
</dbReference>
<dbReference type="PROSITE" id="PS51371">
    <property type="entry name" value="CBS"/>
    <property type="match status" value="2"/>
</dbReference>
<accession>A0ABW4SM94</accession>
<reference evidence="5" key="1">
    <citation type="journal article" date="2019" name="Int. J. Syst. Evol. Microbiol.">
        <title>The Global Catalogue of Microorganisms (GCM) 10K type strain sequencing project: providing services to taxonomists for standard genome sequencing and annotation.</title>
        <authorList>
            <consortium name="The Broad Institute Genomics Platform"/>
            <consortium name="The Broad Institute Genome Sequencing Center for Infectious Disease"/>
            <person name="Wu L."/>
            <person name="Ma J."/>
        </authorList>
    </citation>
    <scope>NUCLEOTIDE SEQUENCE [LARGE SCALE GENOMIC DNA]</scope>
    <source>
        <strain evidence="5">ICMP 6774ER</strain>
    </source>
</reference>
<evidence type="ECO:0000256" key="1">
    <source>
        <dbReference type="ARBA" id="ARBA00023122"/>
    </source>
</evidence>
<gene>
    <name evidence="4" type="ORF">ACFSKW_02200</name>
</gene>
<evidence type="ECO:0000313" key="4">
    <source>
        <dbReference type="EMBL" id="MFD1930279.1"/>
    </source>
</evidence>
<dbReference type="RefSeq" id="WP_379568533.1">
    <property type="nucleotide sequence ID" value="NZ_JBHUFV010000003.1"/>
</dbReference>
<dbReference type="InterPro" id="IPR000644">
    <property type="entry name" value="CBS_dom"/>
</dbReference>
<keyword evidence="5" id="KW-1185">Reference proteome</keyword>
<dbReference type="PANTHER" id="PTHR43080">
    <property type="entry name" value="CBS DOMAIN-CONTAINING PROTEIN CBSX3, MITOCHONDRIAL"/>
    <property type="match status" value="1"/>
</dbReference>
<sequence length="216" mass="23724">MSVQVQDVMGRVAIAVLENASFADIVEAMKRYAVQAVTVIDTDRRPVGVVSQDDLILKEIDTARHPVTVFESPRTRAEHRKAAARTAAELMTTPAITVTPGTLIRDAARTMYDCRIKQLPVIDDLTGRMIGTLHEADVLRVFTRPAEELEADIRQLIGSSFSIVVDKGVVTIGGHVESASRAVALVERIRQLEGVVDVACELTYSRDDLFLMPPIM</sequence>
<dbReference type="PANTHER" id="PTHR43080:SF29">
    <property type="entry name" value="OS02G0818000 PROTEIN"/>
    <property type="match status" value="1"/>
</dbReference>
<keyword evidence="1 2" id="KW-0129">CBS domain</keyword>
<organism evidence="4 5">
    <name type="scientific">Nonomuraea mangrovi</name>
    <dbReference type="NCBI Taxonomy" id="2316207"/>
    <lineage>
        <taxon>Bacteria</taxon>
        <taxon>Bacillati</taxon>
        <taxon>Actinomycetota</taxon>
        <taxon>Actinomycetes</taxon>
        <taxon>Streptosporangiales</taxon>
        <taxon>Streptosporangiaceae</taxon>
        <taxon>Nonomuraea</taxon>
    </lineage>
</organism>